<name>A0A813DQH7_POLGL</name>
<evidence type="ECO:0000313" key="3">
    <source>
        <dbReference type="Proteomes" id="UP000654075"/>
    </source>
</evidence>
<feature type="compositionally biased region" description="Polar residues" evidence="1">
    <location>
        <begin position="44"/>
        <end position="59"/>
    </location>
</feature>
<evidence type="ECO:0000313" key="2">
    <source>
        <dbReference type="EMBL" id="CAE8590166.1"/>
    </source>
</evidence>
<evidence type="ECO:0000256" key="1">
    <source>
        <dbReference type="SAM" id="MobiDB-lite"/>
    </source>
</evidence>
<keyword evidence="3" id="KW-1185">Reference proteome</keyword>
<comment type="caution">
    <text evidence="2">The sequence shown here is derived from an EMBL/GenBank/DDBJ whole genome shotgun (WGS) entry which is preliminary data.</text>
</comment>
<feature type="region of interest" description="Disordered" evidence="1">
    <location>
        <begin position="172"/>
        <end position="193"/>
    </location>
</feature>
<gene>
    <name evidence="2" type="ORF">PGLA1383_LOCUS8890</name>
</gene>
<feature type="region of interest" description="Disordered" evidence="1">
    <location>
        <begin position="1"/>
        <end position="59"/>
    </location>
</feature>
<dbReference type="AlphaFoldDB" id="A0A813DQH7"/>
<proteinExistence type="predicted"/>
<dbReference type="Proteomes" id="UP000654075">
    <property type="component" value="Unassembled WGS sequence"/>
</dbReference>
<reference evidence="2" key="1">
    <citation type="submission" date="2021-02" db="EMBL/GenBank/DDBJ databases">
        <authorList>
            <person name="Dougan E. K."/>
            <person name="Rhodes N."/>
            <person name="Thang M."/>
            <person name="Chan C."/>
        </authorList>
    </citation>
    <scope>NUCLEOTIDE SEQUENCE</scope>
</reference>
<feature type="non-terminal residue" evidence="2">
    <location>
        <position position="1"/>
    </location>
</feature>
<dbReference type="EMBL" id="CAJNNV010004101">
    <property type="protein sequence ID" value="CAE8590166.1"/>
    <property type="molecule type" value="Genomic_DNA"/>
</dbReference>
<accession>A0A813DQH7</accession>
<protein>
    <submittedName>
        <fullName evidence="2">Uncharacterized protein</fullName>
    </submittedName>
</protein>
<sequence length="193" mass="20641">LSHSRCRPRSTESTAAQRLPGRSLGYGRRSRSNGRCGRSDDLQVSKSTQQLQSGAPSSGLSPVAELYLERLRRGKPVIPTMVSASASAELGLAAARDKFPEADRAYASWMPQSPVSGLAPAVVPAGGLAAASARQGVATQLRQMASTCDDAVRRIDELGSVTRRLLEELGLGSSALRSPQQQQQQQQQQQEEE</sequence>
<organism evidence="2 3">
    <name type="scientific">Polarella glacialis</name>
    <name type="common">Dinoflagellate</name>
    <dbReference type="NCBI Taxonomy" id="89957"/>
    <lineage>
        <taxon>Eukaryota</taxon>
        <taxon>Sar</taxon>
        <taxon>Alveolata</taxon>
        <taxon>Dinophyceae</taxon>
        <taxon>Suessiales</taxon>
        <taxon>Suessiaceae</taxon>
        <taxon>Polarella</taxon>
    </lineage>
</organism>
<feature type="non-terminal residue" evidence="2">
    <location>
        <position position="193"/>
    </location>
</feature>